<dbReference type="AlphaFoldDB" id="A0AA37RY17"/>
<keyword evidence="1" id="KW-0812">Transmembrane</keyword>
<feature type="transmembrane region" description="Helical" evidence="1">
    <location>
        <begin position="147"/>
        <end position="167"/>
    </location>
</feature>
<feature type="transmembrane region" description="Helical" evidence="1">
    <location>
        <begin position="315"/>
        <end position="336"/>
    </location>
</feature>
<feature type="transmembrane region" description="Helical" evidence="1">
    <location>
        <begin position="56"/>
        <end position="81"/>
    </location>
</feature>
<keyword evidence="1" id="KW-1133">Transmembrane helix</keyword>
<proteinExistence type="predicted"/>
<accession>A0AA37RY17</accession>
<feature type="transmembrane region" description="Helical" evidence="1">
    <location>
        <begin position="93"/>
        <end position="115"/>
    </location>
</feature>
<organism evidence="3 4">
    <name type="scientific">Paraferrimonas sedimenticola</name>
    <dbReference type="NCBI Taxonomy" id="375674"/>
    <lineage>
        <taxon>Bacteria</taxon>
        <taxon>Pseudomonadati</taxon>
        <taxon>Pseudomonadota</taxon>
        <taxon>Gammaproteobacteria</taxon>
        <taxon>Alteromonadales</taxon>
        <taxon>Ferrimonadaceae</taxon>
        <taxon>Paraferrimonas</taxon>
    </lineage>
</organism>
<comment type="caution">
    <text evidence="3">The sequence shown here is derived from an EMBL/GenBank/DDBJ whole genome shotgun (WGS) entry which is preliminary data.</text>
</comment>
<reference evidence="3" key="2">
    <citation type="submission" date="2023-01" db="EMBL/GenBank/DDBJ databases">
        <title>Draft genome sequence of Paraferrimonas sedimenticola strain NBRC 101628.</title>
        <authorList>
            <person name="Sun Q."/>
            <person name="Mori K."/>
        </authorList>
    </citation>
    <scope>NUCLEOTIDE SEQUENCE</scope>
    <source>
        <strain evidence="3">NBRC 101628</strain>
    </source>
</reference>
<evidence type="ECO:0000313" key="4">
    <source>
        <dbReference type="Proteomes" id="UP001161422"/>
    </source>
</evidence>
<gene>
    <name evidence="3" type="ORF">GCM10007895_22950</name>
</gene>
<sequence>MTMNDLQHLKNRVASIDILRGLVILLMLVDHVRERVFLHHQVGDPMVIDETSSALFFTRFCAHFCAPVFIFLAGASAWLYANPSKGPTRDASHFLFTRGLFIIALEVTLVNFSWFGAYNTLYLQVMWAIGLSMISLSLLVKLPHKVVGALGIAIIFGHNALDFINFAPGEWGYSAWTILHDRGFLYSGENFGVKVSYPTLPWIGVICLGFFLAPIFSSKVSREERIGKLLRLGAFSLAALVVIRLLNGYGEPVPWASYDSALLTLQSFINFTKYPPSLDFLLITLGVAFIVLALLEKYNPRKLHFLRHFGSAPLFFYVVHLYLLLAIYLVLVSIYGTNKGIYFGVDEVWQVWAMSIVLAGVLYLPTKCFSHYKKTSQRAWVKYL</sequence>
<protein>
    <submittedName>
        <fullName evidence="3">Membrane protein</fullName>
    </submittedName>
</protein>
<dbReference type="InterPro" id="IPR012429">
    <property type="entry name" value="HGSNAT_cat"/>
</dbReference>
<feature type="transmembrane region" description="Helical" evidence="1">
    <location>
        <begin position="277"/>
        <end position="295"/>
    </location>
</feature>
<keyword evidence="1" id="KW-0472">Membrane</keyword>
<feature type="transmembrane region" description="Helical" evidence="1">
    <location>
        <begin position="348"/>
        <end position="366"/>
    </location>
</feature>
<dbReference type="Proteomes" id="UP001161422">
    <property type="component" value="Unassembled WGS sequence"/>
</dbReference>
<feature type="domain" description="Heparan-alpha-glucosaminide N-acetyltransferase catalytic" evidence="2">
    <location>
        <begin position="12"/>
        <end position="226"/>
    </location>
</feature>
<reference evidence="3" key="1">
    <citation type="journal article" date="2014" name="Int. J. Syst. Evol. Microbiol.">
        <title>Complete genome sequence of Corynebacterium casei LMG S-19264T (=DSM 44701T), isolated from a smear-ripened cheese.</title>
        <authorList>
            <consortium name="US DOE Joint Genome Institute (JGI-PGF)"/>
            <person name="Walter F."/>
            <person name="Albersmeier A."/>
            <person name="Kalinowski J."/>
            <person name="Ruckert C."/>
        </authorList>
    </citation>
    <scope>NUCLEOTIDE SEQUENCE</scope>
    <source>
        <strain evidence="3">NBRC 101628</strain>
    </source>
</reference>
<dbReference type="EMBL" id="BSNC01000005">
    <property type="protein sequence ID" value="GLP96989.1"/>
    <property type="molecule type" value="Genomic_DNA"/>
</dbReference>
<feature type="transmembrane region" description="Helical" evidence="1">
    <location>
        <begin position="229"/>
        <end position="246"/>
    </location>
</feature>
<dbReference type="Pfam" id="PF07786">
    <property type="entry name" value="HGSNAT_cat"/>
    <property type="match status" value="1"/>
</dbReference>
<feature type="transmembrane region" description="Helical" evidence="1">
    <location>
        <begin position="199"/>
        <end position="217"/>
    </location>
</feature>
<name>A0AA37RY17_9GAMM</name>
<feature type="transmembrane region" description="Helical" evidence="1">
    <location>
        <begin position="121"/>
        <end position="140"/>
    </location>
</feature>
<dbReference type="PANTHER" id="PTHR40407">
    <property type="entry name" value="MEMBRANE PROTEIN-LIKE PROTEIN"/>
    <property type="match status" value="1"/>
</dbReference>
<dbReference type="PANTHER" id="PTHR40407:SF1">
    <property type="entry name" value="HEPARAN-ALPHA-GLUCOSAMINIDE N-ACETYLTRANSFERASE CATALYTIC DOMAIN-CONTAINING PROTEIN"/>
    <property type="match status" value="1"/>
</dbReference>
<evidence type="ECO:0000313" key="3">
    <source>
        <dbReference type="EMBL" id="GLP96989.1"/>
    </source>
</evidence>
<evidence type="ECO:0000259" key="2">
    <source>
        <dbReference type="Pfam" id="PF07786"/>
    </source>
</evidence>
<keyword evidence="4" id="KW-1185">Reference proteome</keyword>
<evidence type="ECO:0000256" key="1">
    <source>
        <dbReference type="SAM" id="Phobius"/>
    </source>
</evidence>